<comment type="caution">
    <text evidence="1">The sequence shown here is derived from an EMBL/GenBank/DDBJ whole genome shotgun (WGS) entry which is preliminary data.</text>
</comment>
<reference evidence="1 2" key="2">
    <citation type="journal article" date="2014" name="PLoS ONE">
        <title>Evolution of mitochondria reconstructed from the energy metabolism of living bacteria.</title>
        <authorList>
            <person name="Degli Esposti M."/>
            <person name="Chouaia B."/>
            <person name="Comandatore F."/>
            <person name="Crotti E."/>
            <person name="Sassera D."/>
            <person name="Lievens P.M."/>
            <person name="Daffonchio D."/>
            <person name="Bandi C."/>
        </authorList>
    </citation>
    <scope>NUCLEOTIDE SEQUENCE [LARGE SCALE GENOMIC DNA]</scope>
    <source>
        <strain evidence="1 2">SF2.1</strain>
    </source>
</reference>
<evidence type="ECO:0000313" key="1">
    <source>
        <dbReference type="EMBL" id="CDG38766.1"/>
    </source>
</evidence>
<dbReference type="Proteomes" id="UP000027583">
    <property type="component" value="Unassembled WGS sequence"/>
</dbReference>
<proteinExistence type="predicted"/>
<name>A0A060QHQ2_9PROT</name>
<dbReference type="EMBL" id="CBLX010000004">
    <property type="protein sequence ID" value="CDG38766.1"/>
    <property type="molecule type" value="Genomic_DNA"/>
</dbReference>
<accession>A0A060QHQ2</accession>
<protein>
    <submittedName>
        <fullName evidence="1">Uncharacterized protein</fullName>
    </submittedName>
</protein>
<reference evidence="1 2" key="1">
    <citation type="journal article" date="2014" name="Genome Biol. Evol.">
        <title>Acetic acid bacteria genomes reveal functional traits for adaptation to life in insect guts.</title>
        <authorList>
            <person name="Chouaia B."/>
            <person name="Gaiarsa S."/>
            <person name="Crotti E."/>
            <person name="Comandatore F."/>
            <person name="Degli Esposti M."/>
            <person name="Ricci I."/>
            <person name="Alma A."/>
            <person name="Favia G."/>
            <person name="Bandi C."/>
            <person name="Daffonchio D."/>
        </authorList>
    </citation>
    <scope>NUCLEOTIDE SEQUENCE [LARGE SCALE GENOMIC DNA]</scope>
    <source>
        <strain evidence="1 2">SF2.1</strain>
    </source>
</reference>
<gene>
    <name evidence="1" type="ORF">ASAP_0721</name>
</gene>
<dbReference type="AlphaFoldDB" id="A0A060QHQ2"/>
<evidence type="ECO:0000313" key="2">
    <source>
        <dbReference type="Proteomes" id="UP000027583"/>
    </source>
</evidence>
<organism evidence="1 2">
    <name type="scientific">Asaia bogorensis</name>
    <dbReference type="NCBI Taxonomy" id="91915"/>
    <lineage>
        <taxon>Bacteria</taxon>
        <taxon>Pseudomonadati</taxon>
        <taxon>Pseudomonadota</taxon>
        <taxon>Alphaproteobacteria</taxon>
        <taxon>Acetobacterales</taxon>
        <taxon>Acetobacteraceae</taxon>
        <taxon>Asaia</taxon>
    </lineage>
</organism>
<sequence length="41" mass="4362">MRNLFCVTLSFVRSTGRLQMDKDPVAGAAVQGAALKPAKGR</sequence>